<dbReference type="PRINTS" id="PR00081">
    <property type="entry name" value="GDHRDH"/>
</dbReference>
<dbReference type="InterPro" id="IPR036291">
    <property type="entry name" value="NAD(P)-bd_dom_sf"/>
</dbReference>
<protein>
    <recommendedName>
        <fullName evidence="5">Peroxisomal short-chain alcohol dehydrogenase</fullName>
    </recommendedName>
</protein>
<keyword evidence="4" id="KW-1185">Reference proteome</keyword>
<reference evidence="3 4" key="1">
    <citation type="submission" date="2016-06" db="EMBL/GenBank/DDBJ databases">
        <title>Living apart together: crosstalk between the core and supernumerary genomes in a fungal plant pathogen.</title>
        <authorList>
            <person name="Vanheule A."/>
            <person name="Audenaert K."/>
            <person name="Warris S."/>
            <person name="Van De Geest H."/>
            <person name="Schijlen E."/>
            <person name="Hofte M."/>
            <person name="De Saeger S."/>
            <person name="Haesaert G."/>
            <person name="Waalwijk C."/>
            <person name="Van Der Lee T."/>
        </authorList>
    </citation>
    <scope>NUCLEOTIDE SEQUENCE [LARGE SCALE GENOMIC DNA]</scope>
    <source>
        <strain evidence="3 4">2516</strain>
    </source>
</reference>
<gene>
    <name evidence="3" type="ORF">FPOA_11858</name>
</gene>
<name>A0A1B8AIH0_FUSPO</name>
<evidence type="ECO:0000256" key="2">
    <source>
        <dbReference type="ARBA" id="ARBA00023002"/>
    </source>
</evidence>
<dbReference type="Gene3D" id="3.40.50.720">
    <property type="entry name" value="NAD(P)-binding Rossmann-like Domain"/>
    <property type="match status" value="1"/>
</dbReference>
<dbReference type="EMBL" id="LYXU01000004">
    <property type="protein sequence ID" value="OBS20136.1"/>
    <property type="molecule type" value="Genomic_DNA"/>
</dbReference>
<dbReference type="STRING" id="36050.A0A1B8AIH0"/>
<evidence type="ECO:0000313" key="3">
    <source>
        <dbReference type="EMBL" id="OBS20136.1"/>
    </source>
</evidence>
<dbReference type="CDD" id="cd05233">
    <property type="entry name" value="SDR_c"/>
    <property type="match status" value="1"/>
</dbReference>
<evidence type="ECO:0000313" key="4">
    <source>
        <dbReference type="Proteomes" id="UP000091967"/>
    </source>
</evidence>
<dbReference type="Pfam" id="PF00106">
    <property type="entry name" value="adh_short"/>
    <property type="match status" value="1"/>
</dbReference>
<comment type="caution">
    <text evidence="3">The sequence shown here is derived from an EMBL/GenBank/DDBJ whole genome shotgun (WGS) entry which is preliminary data.</text>
</comment>
<dbReference type="OMA" id="VHANWDV"/>
<organism evidence="3 4">
    <name type="scientific">Fusarium poae</name>
    <dbReference type="NCBI Taxonomy" id="36050"/>
    <lineage>
        <taxon>Eukaryota</taxon>
        <taxon>Fungi</taxon>
        <taxon>Dikarya</taxon>
        <taxon>Ascomycota</taxon>
        <taxon>Pezizomycotina</taxon>
        <taxon>Sordariomycetes</taxon>
        <taxon>Hypocreomycetidae</taxon>
        <taxon>Hypocreales</taxon>
        <taxon>Nectriaceae</taxon>
        <taxon>Fusarium</taxon>
    </lineage>
</organism>
<dbReference type="AlphaFoldDB" id="A0A1B8AIH0"/>
<comment type="similarity">
    <text evidence="1">Belongs to the short-chain dehydrogenases/reductases (SDR) family.</text>
</comment>
<dbReference type="Proteomes" id="UP000091967">
    <property type="component" value="Unassembled WGS sequence"/>
</dbReference>
<dbReference type="PANTHER" id="PTHR42901">
    <property type="entry name" value="ALCOHOL DEHYDROGENASE"/>
    <property type="match status" value="1"/>
</dbReference>
<dbReference type="GO" id="GO:0016491">
    <property type="term" value="F:oxidoreductase activity"/>
    <property type="evidence" value="ECO:0007669"/>
    <property type="project" value="UniProtKB-KW"/>
</dbReference>
<evidence type="ECO:0008006" key="5">
    <source>
        <dbReference type="Google" id="ProtNLM"/>
    </source>
</evidence>
<sequence length="288" mass="31765">MPSPVHKTTYPAISPLRPELSTKGKNALITGGGSGIGASIAKSFAKSGITNLALLGRTGKTLLANKTEIEEKNPETKVWTYTVDISDSESTRYALEAYAKAINGKIDILIANAGYMSKAERITVADPDDWWRGFEINTKGNFNLLRAFDPLAAPGARVIHVSSRSTYIEYMEGFSGYRASKLAAYKLFSWYANENPDKIVHQFDPGFIFDTGMIAPFENLIKEKGLVGDDVELPSDFSVWLASDEANFLSGRFVECAWDIEDLKAAKEELKASWNKWTIGLLVEGYLL</sequence>
<dbReference type="PANTHER" id="PTHR42901:SF1">
    <property type="entry name" value="ALCOHOL DEHYDROGENASE"/>
    <property type="match status" value="1"/>
</dbReference>
<accession>A0A1B8AIH0</accession>
<evidence type="ECO:0000256" key="1">
    <source>
        <dbReference type="ARBA" id="ARBA00006484"/>
    </source>
</evidence>
<keyword evidence="2" id="KW-0560">Oxidoreductase</keyword>
<dbReference type="InterPro" id="IPR002347">
    <property type="entry name" value="SDR_fam"/>
</dbReference>
<dbReference type="SUPFAM" id="SSF51735">
    <property type="entry name" value="NAD(P)-binding Rossmann-fold domains"/>
    <property type="match status" value="1"/>
</dbReference>
<proteinExistence type="inferred from homology"/>